<sequence>MGIPLGIRCRDAGRARPTTWGLSALFFLPDQSVATSQNLKHDLVGASADRVEPTVAEEPGSPRLFHVTHSAMELEARIGDLTRESARHELRNSRLSDDVLSGLVSLRRLIVVRLQQVNLGGELSQAVSEVLIVCERLPECLPLFDVFVGSLQCPPAGAHHTVSAEHPLNEVFSVTACVLELREYERRFGDGTDPFGAQGDPVECLPSRGEQRSGTFAEAPQTGQQHVAADGVGVEGVAVGRGFRGHVDTDAGALIALVGEGEQTLRRGGVQGSGDPVCAGSGQIVGAARQRVGDPQRESVRGRHELDVRAESAVFAGIPQVDRGASAAEGGLGDPVAGDEGAVEDHVGLAGGEALAQHVGQVRGLGGEHVDAFVQVPVAGSDRDAGVASQGGERGVLPEPAQHEYRLGERSQGPAAPAGTACAAVGLQQSTQVLGERSRDVERGRIGDHVEPLVRGLDLRKSSPTRGSASLGDPVLTPPKQDQLTEKTSITNCAICCWNPRPISPIVLATGTRTFSK</sequence>
<proteinExistence type="predicted"/>
<dbReference type="Proteomes" id="UP000042997">
    <property type="component" value="Unassembled WGS sequence"/>
</dbReference>
<gene>
    <name evidence="2" type="ORF">RHRU231_800012</name>
</gene>
<dbReference type="EMBL" id="CCSD01000095">
    <property type="protein sequence ID" value="CDZ91085.1"/>
    <property type="molecule type" value="Genomic_DNA"/>
</dbReference>
<evidence type="ECO:0000313" key="3">
    <source>
        <dbReference type="Proteomes" id="UP000042997"/>
    </source>
</evidence>
<name>A0A098BSB9_9NOCA</name>
<evidence type="ECO:0000256" key="1">
    <source>
        <dbReference type="SAM" id="MobiDB-lite"/>
    </source>
</evidence>
<evidence type="ECO:0000313" key="2">
    <source>
        <dbReference type="EMBL" id="CDZ91085.1"/>
    </source>
</evidence>
<protein>
    <submittedName>
        <fullName evidence="2">Uncharacterized protein</fullName>
    </submittedName>
</protein>
<accession>A0A098BSB9</accession>
<dbReference type="AlphaFoldDB" id="A0A098BSB9"/>
<reference evidence="2 3" key="1">
    <citation type="journal article" date="2014" name="Genome Announc.">
        <title>Draft Genome Sequence of Propane- and Butane-Oxidizing Actinobacterium Rhodococcus ruber IEGM 231.</title>
        <authorList>
            <person name="Ivshina I.B."/>
            <person name="Kuyukina M.S."/>
            <person name="Krivoruchko A.V."/>
            <person name="Barbe V."/>
            <person name="Fischer C."/>
        </authorList>
    </citation>
    <scope>NUCLEOTIDE SEQUENCE [LARGE SCALE GENOMIC DNA]</scope>
</reference>
<organism evidence="2 3">
    <name type="scientific">Rhodococcus ruber</name>
    <dbReference type="NCBI Taxonomy" id="1830"/>
    <lineage>
        <taxon>Bacteria</taxon>
        <taxon>Bacillati</taxon>
        <taxon>Actinomycetota</taxon>
        <taxon>Actinomycetes</taxon>
        <taxon>Mycobacteriales</taxon>
        <taxon>Nocardiaceae</taxon>
        <taxon>Rhodococcus</taxon>
    </lineage>
</organism>
<feature type="region of interest" description="Disordered" evidence="1">
    <location>
        <begin position="459"/>
        <end position="482"/>
    </location>
</feature>